<dbReference type="SUPFAM" id="SSF48452">
    <property type="entry name" value="TPR-like"/>
    <property type="match status" value="1"/>
</dbReference>
<proteinExistence type="inferred from homology"/>
<evidence type="ECO:0000259" key="7">
    <source>
        <dbReference type="Pfam" id="PF07980"/>
    </source>
</evidence>
<evidence type="ECO:0000313" key="9">
    <source>
        <dbReference type="EMBL" id="MQN85355.1"/>
    </source>
</evidence>
<keyword evidence="5" id="KW-0998">Cell outer membrane</keyword>
<name>A0AA90V4N8_9BACT</name>
<dbReference type="EMBL" id="VZCC01000108">
    <property type="protein sequence ID" value="MQN85355.1"/>
    <property type="molecule type" value="Genomic_DNA"/>
</dbReference>
<organism evidence="9 10">
    <name type="scientific">Segatella copri</name>
    <dbReference type="NCBI Taxonomy" id="165179"/>
    <lineage>
        <taxon>Bacteria</taxon>
        <taxon>Pseudomonadati</taxon>
        <taxon>Bacteroidota</taxon>
        <taxon>Bacteroidia</taxon>
        <taxon>Bacteroidales</taxon>
        <taxon>Prevotellaceae</taxon>
        <taxon>Segatella</taxon>
    </lineage>
</organism>
<dbReference type="Pfam" id="PF14322">
    <property type="entry name" value="SusD-like_3"/>
    <property type="match status" value="1"/>
</dbReference>
<evidence type="ECO:0000256" key="1">
    <source>
        <dbReference type="ARBA" id="ARBA00004442"/>
    </source>
</evidence>
<dbReference type="InterPro" id="IPR012944">
    <property type="entry name" value="SusD_RagB_dom"/>
</dbReference>
<reference evidence="10" key="1">
    <citation type="submission" date="2019-09" db="EMBL/GenBank/DDBJ databases">
        <title>Distinct polysaccharide growth profiles of human intestinal Prevotella copri isolates.</title>
        <authorList>
            <person name="Fehlner-Peach H."/>
            <person name="Magnabosco C."/>
            <person name="Raghavan V."/>
            <person name="Scher J.U."/>
            <person name="Tett A."/>
            <person name="Cox L.M."/>
            <person name="Gottsegen C."/>
            <person name="Watters A."/>
            <person name="Wiltshire- Gordon J.D."/>
            <person name="Segata N."/>
            <person name="Bonneau R."/>
            <person name="Littman D.R."/>
        </authorList>
    </citation>
    <scope>NUCLEOTIDE SEQUENCE [LARGE SCALE GENOMIC DNA]</scope>
    <source>
        <strain evidence="10">iAA108</strain>
    </source>
</reference>
<dbReference type="InterPro" id="IPR033985">
    <property type="entry name" value="SusD-like_N"/>
</dbReference>
<comment type="caution">
    <text evidence="9">The sequence shown here is derived from an EMBL/GenBank/DDBJ whole genome shotgun (WGS) entry which is preliminary data.</text>
</comment>
<keyword evidence="3 6" id="KW-0732">Signal</keyword>
<feature type="signal peptide" evidence="6">
    <location>
        <begin position="1"/>
        <end position="20"/>
    </location>
</feature>
<evidence type="ECO:0000256" key="3">
    <source>
        <dbReference type="ARBA" id="ARBA00022729"/>
    </source>
</evidence>
<evidence type="ECO:0000259" key="8">
    <source>
        <dbReference type="Pfam" id="PF14322"/>
    </source>
</evidence>
<dbReference type="PROSITE" id="PS51257">
    <property type="entry name" value="PROKAR_LIPOPROTEIN"/>
    <property type="match status" value="1"/>
</dbReference>
<feature type="domain" description="RagB/SusD" evidence="7">
    <location>
        <begin position="330"/>
        <end position="589"/>
    </location>
</feature>
<dbReference type="Gene3D" id="1.25.40.390">
    <property type="match status" value="1"/>
</dbReference>
<feature type="domain" description="SusD-like N-terminal" evidence="8">
    <location>
        <begin position="60"/>
        <end position="207"/>
    </location>
</feature>
<sequence length="589" mass="65714">MKKSIILSALALSVALTSCSDLFEPAIENNLGLEYMYNNSKYAEGILGNAYTRIPVGSPSFNEVATDDAVTNEASNSWHKMAGGTWTSSNNPMDAWTGCRAAILYLNLFLANADKVNWAEDQTVSKMYNDREKGEAYGMRAMFMYYLLRAHGGYGEDGVLYGVPIVTEPEGANTNSNIPRATFADCIKAINDDCDKALELLPTNYKDVEDESQIPAKYKGATTVQYNRVFGSKFNLRMCGRYVEAYRAKASLLAASPAFADGSGVTYETAANNFATVLDRIGGPAGLDPTGNTWYCNTKDIDGIENGECKPEIMWREERGQRNTLEQDNFPPSLYGNGRINPTQNFVDAFPMANGEPITAEGSGYNKDNPYVDRDPRLALYVVTNGSTQGVANKTITTAADGTTQDAINKLEGKSTRTGYYLRKLMRSDINLDPSKTTTQYHYNARIRFTEMFLSYAEAANEAWGPKGKGGHGYSAYDVIKAIRERAGLGEFGEDPYLEECAESKDKMRELIRNERRIELSFEGFRFYDLRRWKAPLNETAKGMSINSADNTYTPIEVETRNYKDYMYYGPIPYSEVLKFSELQQNKGW</sequence>
<protein>
    <submittedName>
        <fullName evidence="9">RagB/SusD family nutrient uptake outer membrane protein</fullName>
    </submittedName>
</protein>
<evidence type="ECO:0000313" key="10">
    <source>
        <dbReference type="Proteomes" id="UP000421408"/>
    </source>
</evidence>
<accession>A0AA90V4N8</accession>
<comment type="similarity">
    <text evidence="2">Belongs to the SusD family.</text>
</comment>
<keyword evidence="4" id="KW-0472">Membrane</keyword>
<evidence type="ECO:0000256" key="6">
    <source>
        <dbReference type="SAM" id="SignalP"/>
    </source>
</evidence>
<dbReference type="GO" id="GO:0009279">
    <property type="term" value="C:cell outer membrane"/>
    <property type="evidence" value="ECO:0007669"/>
    <property type="project" value="UniProtKB-SubCell"/>
</dbReference>
<feature type="chain" id="PRO_5041646797" evidence="6">
    <location>
        <begin position="21"/>
        <end position="589"/>
    </location>
</feature>
<evidence type="ECO:0000256" key="4">
    <source>
        <dbReference type="ARBA" id="ARBA00023136"/>
    </source>
</evidence>
<comment type="subcellular location">
    <subcellularLocation>
        <location evidence="1">Cell outer membrane</location>
    </subcellularLocation>
</comment>
<dbReference type="InterPro" id="IPR011990">
    <property type="entry name" value="TPR-like_helical_dom_sf"/>
</dbReference>
<dbReference type="Proteomes" id="UP000421408">
    <property type="component" value="Unassembled WGS sequence"/>
</dbReference>
<dbReference type="RefSeq" id="WP_153119754.1">
    <property type="nucleotide sequence ID" value="NZ_VZCC01000108.1"/>
</dbReference>
<evidence type="ECO:0000256" key="5">
    <source>
        <dbReference type="ARBA" id="ARBA00023237"/>
    </source>
</evidence>
<dbReference type="AlphaFoldDB" id="A0AA90V4N8"/>
<gene>
    <name evidence="9" type="ORF">F7D74_15525</name>
</gene>
<dbReference type="Pfam" id="PF07980">
    <property type="entry name" value="SusD_RagB"/>
    <property type="match status" value="1"/>
</dbReference>
<evidence type="ECO:0000256" key="2">
    <source>
        <dbReference type="ARBA" id="ARBA00006275"/>
    </source>
</evidence>